<keyword evidence="2" id="KW-1185">Reference proteome</keyword>
<reference evidence="2" key="1">
    <citation type="journal article" date="2012" name="Science">
        <title>The Paleozoic origin of enzymatic lignin decomposition reconstructed from 31 fungal genomes.</title>
        <authorList>
            <person name="Floudas D."/>
            <person name="Binder M."/>
            <person name="Riley R."/>
            <person name="Barry K."/>
            <person name="Blanchette R.A."/>
            <person name="Henrissat B."/>
            <person name="Martinez A.T."/>
            <person name="Otillar R."/>
            <person name="Spatafora J.W."/>
            <person name="Yadav J.S."/>
            <person name="Aerts A."/>
            <person name="Benoit I."/>
            <person name="Boyd A."/>
            <person name="Carlson A."/>
            <person name="Copeland A."/>
            <person name="Coutinho P.M."/>
            <person name="de Vries R.P."/>
            <person name="Ferreira P."/>
            <person name="Findley K."/>
            <person name="Foster B."/>
            <person name="Gaskell J."/>
            <person name="Glotzer D."/>
            <person name="Gorecki P."/>
            <person name="Heitman J."/>
            <person name="Hesse C."/>
            <person name="Hori C."/>
            <person name="Igarashi K."/>
            <person name="Jurgens J.A."/>
            <person name="Kallen N."/>
            <person name="Kersten P."/>
            <person name="Kohler A."/>
            <person name="Kuees U."/>
            <person name="Kumar T.K.A."/>
            <person name="Kuo A."/>
            <person name="LaButti K."/>
            <person name="Larrondo L.F."/>
            <person name="Lindquist E."/>
            <person name="Ling A."/>
            <person name="Lombard V."/>
            <person name="Lucas S."/>
            <person name="Lundell T."/>
            <person name="Martin R."/>
            <person name="McLaughlin D.J."/>
            <person name="Morgenstern I."/>
            <person name="Morin E."/>
            <person name="Murat C."/>
            <person name="Nagy L.G."/>
            <person name="Nolan M."/>
            <person name="Ohm R.A."/>
            <person name="Patyshakuliyeva A."/>
            <person name="Rokas A."/>
            <person name="Ruiz-Duenas F.J."/>
            <person name="Sabat G."/>
            <person name="Salamov A."/>
            <person name="Samejima M."/>
            <person name="Schmutz J."/>
            <person name="Slot J.C."/>
            <person name="St John F."/>
            <person name="Stenlid J."/>
            <person name="Sun H."/>
            <person name="Sun S."/>
            <person name="Syed K."/>
            <person name="Tsang A."/>
            <person name="Wiebenga A."/>
            <person name="Young D."/>
            <person name="Pisabarro A."/>
            <person name="Eastwood D.C."/>
            <person name="Martin F."/>
            <person name="Cullen D."/>
            <person name="Grigoriev I.V."/>
            <person name="Hibbett D.S."/>
        </authorList>
    </citation>
    <scope>NUCLEOTIDE SEQUENCE [LARGE SCALE GENOMIC DNA]</scope>
    <source>
        <strain evidence="2">RWD-64-598 SS2</strain>
    </source>
</reference>
<evidence type="ECO:0000313" key="2">
    <source>
        <dbReference type="Proteomes" id="UP000053558"/>
    </source>
</evidence>
<proteinExistence type="predicted"/>
<dbReference type="KEGG" id="cput:CONPUDRAFT_81423"/>
<dbReference type="AlphaFoldDB" id="A0A5M3MXM3"/>
<name>A0A5M3MXM3_CONPW</name>
<evidence type="ECO:0000313" key="1">
    <source>
        <dbReference type="EMBL" id="EIW83524.1"/>
    </source>
</evidence>
<sequence>MGFLGFPHTTRLFVPMVNCLSNHDAFVCMLSCAIDQTARTGCSIDSLVAHCSAASDPFSMSFIRHSMPPAMVRLSG</sequence>
<dbReference type="EMBL" id="JH711576">
    <property type="protein sequence ID" value="EIW83524.1"/>
    <property type="molecule type" value="Genomic_DNA"/>
</dbReference>
<gene>
    <name evidence="1" type="ORF">CONPUDRAFT_81423</name>
</gene>
<accession>A0A5M3MXM3</accession>
<comment type="caution">
    <text evidence="1">The sequence shown here is derived from an EMBL/GenBank/DDBJ whole genome shotgun (WGS) entry which is preliminary data.</text>
</comment>
<dbReference type="Proteomes" id="UP000053558">
    <property type="component" value="Unassembled WGS sequence"/>
</dbReference>
<dbReference type="RefSeq" id="XP_007766582.1">
    <property type="nucleotide sequence ID" value="XM_007768392.1"/>
</dbReference>
<protein>
    <submittedName>
        <fullName evidence="1">Uncharacterized protein</fullName>
    </submittedName>
</protein>
<dbReference type="GeneID" id="19210240"/>
<organism evidence="1 2">
    <name type="scientific">Coniophora puteana (strain RWD-64-598)</name>
    <name type="common">Brown rot fungus</name>
    <dbReference type="NCBI Taxonomy" id="741705"/>
    <lineage>
        <taxon>Eukaryota</taxon>
        <taxon>Fungi</taxon>
        <taxon>Dikarya</taxon>
        <taxon>Basidiomycota</taxon>
        <taxon>Agaricomycotina</taxon>
        <taxon>Agaricomycetes</taxon>
        <taxon>Agaricomycetidae</taxon>
        <taxon>Boletales</taxon>
        <taxon>Coniophorineae</taxon>
        <taxon>Coniophoraceae</taxon>
        <taxon>Coniophora</taxon>
    </lineage>
</organism>